<proteinExistence type="predicted"/>
<feature type="compositionally biased region" description="Polar residues" evidence="1">
    <location>
        <begin position="177"/>
        <end position="192"/>
    </location>
</feature>
<feature type="region of interest" description="Disordered" evidence="1">
    <location>
        <begin position="171"/>
        <end position="197"/>
    </location>
</feature>
<evidence type="ECO:0000313" key="3">
    <source>
        <dbReference type="Proteomes" id="UP000419144"/>
    </source>
</evidence>
<feature type="compositionally biased region" description="Polar residues" evidence="1">
    <location>
        <begin position="49"/>
        <end position="60"/>
    </location>
</feature>
<comment type="caution">
    <text evidence="2">The sequence shown here is derived from an EMBL/GenBank/DDBJ whole genome shotgun (WGS) entry which is preliminary data.</text>
</comment>
<protein>
    <submittedName>
        <fullName evidence="2">Uncharacterized protein</fullName>
    </submittedName>
</protein>
<dbReference type="VEuPathDB" id="TriTrypDB:LtaPh_3230100"/>
<evidence type="ECO:0000313" key="2">
    <source>
        <dbReference type="EMBL" id="GET91626.1"/>
    </source>
</evidence>
<feature type="region of interest" description="Disordered" evidence="1">
    <location>
        <begin position="260"/>
        <end position="326"/>
    </location>
</feature>
<feature type="compositionally biased region" description="Polar residues" evidence="1">
    <location>
        <begin position="857"/>
        <end position="866"/>
    </location>
</feature>
<feature type="compositionally biased region" description="Low complexity" evidence="1">
    <location>
        <begin position="1044"/>
        <end position="1064"/>
    </location>
</feature>
<reference evidence="2" key="1">
    <citation type="submission" date="2019-11" db="EMBL/GenBank/DDBJ databases">
        <title>Leishmania tarentolae CDS.</title>
        <authorList>
            <person name="Goto Y."/>
            <person name="Yamagishi J."/>
        </authorList>
    </citation>
    <scope>NUCLEOTIDE SEQUENCE [LARGE SCALE GENOMIC DNA]</scope>
    <source>
        <strain evidence="2">Parrot Tar II</strain>
    </source>
</reference>
<accession>A0A640KPJ5</accession>
<feature type="compositionally biased region" description="Polar residues" evidence="1">
    <location>
        <begin position="629"/>
        <end position="642"/>
    </location>
</feature>
<feature type="region of interest" description="Disordered" evidence="1">
    <location>
        <begin position="104"/>
        <end position="138"/>
    </location>
</feature>
<dbReference type="AlphaFoldDB" id="A0A640KPJ5"/>
<feature type="compositionally biased region" description="Polar residues" evidence="1">
    <location>
        <begin position="106"/>
        <end position="117"/>
    </location>
</feature>
<feature type="region of interest" description="Disordered" evidence="1">
    <location>
        <begin position="36"/>
        <end position="71"/>
    </location>
</feature>
<feature type="compositionally biased region" description="Polar residues" evidence="1">
    <location>
        <begin position="743"/>
        <end position="755"/>
    </location>
</feature>
<gene>
    <name evidence="2" type="ORF">LtaPh_3230100</name>
</gene>
<feature type="compositionally biased region" description="Basic and acidic residues" evidence="1">
    <location>
        <begin position="127"/>
        <end position="136"/>
    </location>
</feature>
<feature type="compositionally biased region" description="Polar residues" evidence="1">
    <location>
        <begin position="765"/>
        <end position="779"/>
    </location>
</feature>
<organism evidence="2 3">
    <name type="scientific">Leishmania tarentolae</name>
    <name type="common">Sauroleishmania tarentolae</name>
    <dbReference type="NCBI Taxonomy" id="5689"/>
    <lineage>
        <taxon>Eukaryota</taxon>
        <taxon>Discoba</taxon>
        <taxon>Euglenozoa</taxon>
        <taxon>Kinetoplastea</taxon>
        <taxon>Metakinetoplastina</taxon>
        <taxon>Trypanosomatida</taxon>
        <taxon>Trypanosomatidae</taxon>
        <taxon>Leishmaniinae</taxon>
        <taxon>Leishmania</taxon>
        <taxon>lizard Leishmania</taxon>
    </lineage>
</organism>
<dbReference type="OrthoDB" id="266480at2759"/>
<dbReference type="Proteomes" id="UP000419144">
    <property type="component" value="Unassembled WGS sequence"/>
</dbReference>
<dbReference type="EMBL" id="BLBS01000049">
    <property type="protein sequence ID" value="GET91626.1"/>
    <property type="molecule type" value="Genomic_DNA"/>
</dbReference>
<feature type="region of interest" description="Disordered" evidence="1">
    <location>
        <begin position="1020"/>
        <end position="1107"/>
    </location>
</feature>
<feature type="region of interest" description="Disordered" evidence="1">
    <location>
        <begin position="836"/>
        <end position="875"/>
    </location>
</feature>
<evidence type="ECO:0000256" key="1">
    <source>
        <dbReference type="SAM" id="MobiDB-lite"/>
    </source>
</evidence>
<feature type="compositionally biased region" description="Polar residues" evidence="1">
    <location>
        <begin position="309"/>
        <end position="323"/>
    </location>
</feature>
<feature type="region of interest" description="Disordered" evidence="1">
    <location>
        <begin position="736"/>
        <end position="779"/>
    </location>
</feature>
<feature type="compositionally biased region" description="Basic and acidic residues" evidence="1">
    <location>
        <begin position="298"/>
        <end position="308"/>
    </location>
</feature>
<sequence length="1148" mass="125203">MKAVDTTSHDGEPAAVSLDRCSDFDPALTVRELALSGERDYHSRGAGGQSYSETVKVNPTSSSSRSSPRMEVHEIQRAGAFVVAPTAAAGTSEMLTLEELLDRPVGSSSSTSETPAQVPTIKFLTTSHRDSDDTKEAPAVGPAYAEKVATAAAFTQHWKEAPAPAELPAAAKRAPLSTSSREVQSNAQSSRSPIRDSVAAASVHTPVLPAGVVSSGMPLFVLATDPVDPLVSAATAKSQLYQETASPYIKDDTTAGLQAEAARNVSDQSPIAKRPVAKVEESPRARKQAASSSAVRAARRDVGREHKSPTATQSKRASKSRSATPGRAAALLRGILGTATSADKAVTNAHKSDAVSTAPPPISTLDLPMGLLLLYCAAEETCIALEDGAAPSTSFASASSAYSLLYILEQISDFRRRDHRQAALKQARELERAKCEELYEAAEKKRVLAAAQRAARAQAVEEEELGACTFHPEVSKMARRMNARSTKNFMERCMAWRAEVDHRLRQRCNHLAEVEAEKRAVAAAQNGILTPGKAVTKRSRRILAQPSVQERLKSRPCLWEVKRPSDSPQEGVVSALGPAHSLIDATTSSRRLLGVPITSSTTEEQEAILRELRRPVTEAGASDDLPQRLPQNMSTSRVSKNSGDIMKGFLSRVEQDAERREQTVAKLQARYQNPDAELFEEGTGRPFFHPNAMPMAWKDGQRVSYDDLPKEKQKEFRAELRRSGLDFVLSHYLRERQREKEQSVTGSCRGSSLEQQSDRAVACEGSTTPRHSTPLQSHGDTMTVAHQARFMMSLKAALARKEKNWERLRAEATAEETFHPQITKRSARMALHKTGGTPIYERSTELKRGASAEGAQSEKSQGQSHSAVHRDRPLPDVTQFFLDRSEKWMESRQQRLQHLAEMEDERLRAECTFTPNRYFGDVLEKTALPLGVEVNRTGVSSHTDSLVAPYAAGGDEQGYLDTSHPRVLLQDLMASAADVRVMNELELLRSGAAYRDEHFVQAVCERSGLTDTRRAMANLSLKSAPRLPRSRKNAWDASNPPHQSSASLLRSPPSPIPQRSNRPSASPYSVPRRDTLALTSPCHGSALKSLPTLSKNESAPTPMPRSVAEDATALLCGARDLSSSFLPVEDPWEALDAQTDAILKRHGR</sequence>
<feature type="region of interest" description="Disordered" evidence="1">
    <location>
        <begin position="1"/>
        <end position="21"/>
    </location>
</feature>
<feature type="region of interest" description="Disordered" evidence="1">
    <location>
        <begin position="612"/>
        <end position="642"/>
    </location>
</feature>
<name>A0A640KPJ5_LEITA</name>
<keyword evidence="3" id="KW-1185">Reference proteome</keyword>